<dbReference type="AlphaFoldDB" id="A0A4Q0VIL4"/>
<sequence>MEKLHLSRFTTRILLGWCLLLAVILVVLGSLHAMQPHLITLHALTLDGFLASALMGLRLVVLFLVFSTIPMRWPVTLLSFLSLTIGIVALYQLIPVMFRGPALLALVYLAFVASMLGLLFTAILTTSETITRNDWAKGDSYFKHWGLALLSSIRDYSLPLLVSLIVFSLSLALTNSVTF</sequence>
<dbReference type="OrthoDB" id="2327897at2"/>
<dbReference type="RefSeq" id="WP_129033241.1">
    <property type="nucleotide sequence ID" value="NZ_CP059603.1"/>
</dbReference>
<dbReference type="EMBL" id="QXIL01000029">
    <property type="protein sequence ID" value="RXI76553.1"/>
    <property type="molecule type" value="Genomic_DNA"/>
</dbReference>
<accession>A0A4Q0VIL4</accession>
<dbReference type="Proteomes" id="UP000290602">
    <property type="component" value="Unassembled WGS sequence"/>
</dbReference>
<comment type="caution">
    <text evidence="1">The sequence shown here is derived from an EMBL/GenBank/DDBJ whole genome shotgun (WGS) entry which is preliminary data.</text>
</comment>
<protein>
    <submittedName>
        <fullName evidence="1">Uncharacterized protein</fullName>
    </submittedName>
</protein>
<organism evidence="1 2">
    <name type="scientific">Levilactobacillus suantsaii</name>
    <dbReference type="NCBI Taxonomy" id="2292255"/>
    <lineage>
        <taxon>Bacteria</taxon>
        <taxon>Bacillati</taxon>
        <taxon>Bacillota</taxon>
        <taxon>Bacilli</taxon>
        <taxon>Lactobacillales</taxon>
        <taxon>Lactobacillaceae</taxon>
        <taxon>Levilactobacillus</taxon>
    </lineage>
</organism>
<gene>
    <name evidence="1" type="ORF">DXH47_10390</name>
</gene>
<keyword evidence="2" id="KW-1185">Reference proteome</keyword>
<evidence type="ECO:0000313" key="1">
    <source>
        <dbReference type="EMBL" id="RXI76553.1"/>
    </source>
</evidence>
<name>A0A4Q0VIL4_9LACO</name>
<reference evidence="1 2" key="1">
    <citation type="submission" date="2018-08" db="EMBL/GenBank/DDBJ databases">
        <title>Lactobacillus suantsai sp. nov., isolated from traditional fermented suan-tsai in Taiwan.</title>
        <authorList>
            <person name="Huang C.-H."/>
        </authorList>
    </citation>
    <scope>NUCLEOTIDE SEQUENCE [LARGE SCALE GENOMIC DNA]</scope>
    <source>
        <strain evidence="1 2">BCRC 12945</strain>
    </source>
</reference>
<evidence type="ECO:0000313" key="2">
    <source>
        <dbReference type="Proteomes" id="UP000290602"/>
    </source>
</evidence>
<proteinExistence type="predicted"/>